<dbReference type="PROSITE" id="PS50975">
    <property type="entry name" value="ATP_GRASP"/>
    <property type="match status" value="1"/>
</dbReference>
<comment type="caution">
    <text evidence="4">The sequence shown here is derived from an EMBL/GenBank/DDBJ whole genome shotgun (WGS) entry which is preliminary data.</text>
</comment>
<feature type="domain" description="ATP-grasp" evidence="2">
    <location>
        <begin position="315"/>
        <end position="369"/>
    </location>
</feature>
<evidence type="ECO:0000313" key="4">
    <source>
        <dbReference type="EMBL" id="PAD79186.1"/>
    </source>
</evidence>
<dbReference type="GO" id="GO:0005524">
    <property type="term" value="F:ATP binding"/>
    <property type="evidence" value="ECO:0007669"/>
    <property type="project" value="UniProtKB-UniRule"/>
</dbReference>
<sequence>MSSTTIGSLGVMVCRRSGFPPFAEKHYLQELSEVGERLGVSVFVFCPEEAPRYAVSLPSENPSAHIRGYRYASGQGWISCSFPIPGVIYDRCLYRSARESAAVAAFLGGLPKAGWRLWSRGLPGKLSVYNTLSRSPDVIDFLPPTLSYTGSKSLSRALATFHGEVFMKPSGGSQGRRTLYISLRDQGSVRLQGRDRSNDIFSRLIALPELPEWVSRFTAKRRFLMQPFLHLYSRSGNPFDVRTLVQKNAKGLWSLTGVAVREGAGLGLTSNLHGGGTALLAQPYLAAEFGAETAASVLATIRRLSRLVPPLLESSFGRLGELGIDFGIDREGKVWLLEVNSKPGREAFKQTGEQPAATKAIENPLHYTRYLLLRQLRRVNT</sequence>
<dbReference type="RefSeq" id="WP_095263782.1">
    <property type="nucleotide sequence ID" value="NZ_NPBY01000013.1"/>
</dbReference>
<keyword evidence="1" id="KW-0067">ATP-binding</keyword>
<proteinExistence type="predicted"/>
<dbReference type="SUPFAM" id="SSF56059">
    <property type="entry name" value="Glutathione synthetase ATP-binding domain-like"/>
    <property type="match status" value="1"/>
</dbReference>
<evidence type="ECO:0000259" key="2">
    <source>
        <dbReference type="PROSITE" id="PS50975"/>
    </source>
</evidence>
<evidence type="ECO:0000313" key="5">
    <source>
        <dbReference type="Proteomes" id="UP000215596"/>
    </source>
</evidence>
<dbReference type="InterPro" id="IPR026838">
    <property type="entry name" value="YheC/D"/>
</dbReference>
<protein>
    <submittedName>
        <fullName evidence="3">YheC/YheD family protein</fullName>
    </submittedName>
</protein>
<dbReference type="OrthoDB" id="7869153at2"/>
<evidence type="ECO:0000313" key="6">
    <source>
        <dbReference type="Proteomes" id="UP000435177"/>
    </source>
</evidence>
<dbReference type="GO" id="GO:0046872">
    <property type="term" value="F:metal ion binding"/>
    <property type="evidence" value="ECO:0007669"/>
    <property type="project" value="InterPro"/>
</dbReference>
<dbReference type="Proteomes" id="UP000215596">
    <property type="component" value="Unassembled WGS sequence"/>
</dbReference>
<dbReference type="Gene3D" id="3.30.470.20">
    <property type="entry name" value="ATP-grasp fold, B domain"/>
    <property type="match status" value="1"/>
</dbReference>
<name>A0A268F1C5_9BACL</name>
<dbReference type="Pfam" id="PF14398">
    <property type="entry name" value="ATPgrasp_YheCD"/>
    <property type="match status" value="1"/>
</dbReference>
<gene>
    <name evidence="4" type="ORF">CHH67_04430</name>
    <name evidence="3" type="ORF">GNP94_23465</name>
</gene>
<evidence type="ECO:0000256" key="1">
    <source>
        <dbReference type="PROSITE-ProRule" id="PRU00409"/>
    </source>
</evidence>
<keyword evidence="6" id="KW-1185">Reference proteome</keyword>
<evidence type="ECO:0000313" key="3">
    <source>
        <dbReference type="EMBL" id="MUG68929.1"/>
    </source>
</evidence>
<reference evidence="4 5" key="1">
    <citation type="submission" date="2017-07" db="EMBL/GenBank/DDBJ databases">
        <title>Isolation and whole genome analysis of endospore-forming bacteria from heroin.</title>
        <authorList>
            <person name="Kalinowski J."/>
            <person name="Ahrens B."/>
            <person name="Al-Dilaimi A."/>
            <person name="Winkler A."/>
            <person name="Wibberg D."/>
            <person name="Schleenbecker U."/>
            <person name="Ruckert C."/>
            <person name="Wolfel R."/>
            <person name="Grass G."/>
        </authorList>
    </citation>
    <scope>NUCLEOTIDE SEQUENCE [LARGE SCALE GENOMIC DNA]</scope>
    <source>
        <strain evidence="4 5">7537-G1</strain>
    </source>
</reference>
<dbReference type="Proteomes" id="UP000435177">
    <property type="component" value="Unassembled WGS sequence"/>
</dbReference>
<dbReference type="AlphaFoldDB" id="A0A268F1C5"/>
<dbReference type="EMBL" id="WOAA01000042">
    <property type="protein sequence ID" value="MUG68929.1"/>
    <property type="molecule type" value="Genomic_DNA"/>
</dbReference>
<accession>A0A268F1C5</accession>
<dbReference type="InterPro" id="IPR011761">
    <property type="entry name" value="ATP-grasp"/>
</dbReference>
<organism evidence="4 5">
    <name type="scientific">Paenibacillus campinasensis</name>
    <dbReference type="NCBI Taxonomy" id="66347"/>
    <lineage>
        <taxon>Bacteria</taxon>
        <taxon>Bacillati</taxon>
        <taxon>Bacillota</taxon>
        <taxon>Bacilli</taxon>
        <taxon>Bacillales</taxon>
        <taxon>Paenibacillaceae</taxon>
        <taxon>Paenibacillus</taxon>
    </lineage>
</organism>
<dbReference type="EMBL" id="NPBY01000013">
    <property type="protein sequence ID" value="PAD79186.1"/>
    <property type="molecule type" value="Genomic_DNA"/>
</dbReference>
<reference evidence="3 6" key="2">
    <citation type="submission" date="2019-11" db="EMBL/GenBank/DDBJ databases">
        <title>Draft genome sequences of five Paenibacillus species of dairy origin.</title>
        <authorList>
            <person name="Olajide A.M."/>
            <person name="Chen S."/>
            <person name="Lapointe G."/>
        </authorList>
    </citation>
    <scope>NUCLEOTIDE SEQUENCE [LARGE SCALE GENOMIC DNA]</scope>
    <source>
        <strain evidence="3 6">3CS1</strain>
    </source>
</reference>
<keyword evidence="1" id="KW-0547">Nucleotide-binding</keyword>